<comment type="caution">
    <text evidence="8">The sequence shown here is derived from an EMBL/GenBank/DDBJ whole genome shotgun (WGS) entry which is preliminary data.</text>
</comment>
<dbReference type="AlphaFoldDB" id="A0A9X6NE80"/>
<proteinExistence type="inferred from homology"/>
<evidence type="ECO:0000256" key="5">
    <source>
        <dbReference type="ARBA" id="ARBA00023136"/>
    </source>
</evidence>
<organism evidence="8 9">
    <name type="scientific">Hypsibius exemplaris</name>
    <name type="common">Freshwater tardigrade</name>
    <dbReference type="NCBI Taxonomy" id="2072580"/>
    <lineage>
        <taxon>Eukaryota</taxon>
        <taxon>Metazoa</taxon>
        <taxon>Ecdysozoa</taxon>
        <taxon>Tardigrada</taxon>
        <taxon>Eutardigrada</taxon>
        <taxon>Parachela</taxon>
        <taxon>Hypsibioidea</taxon>
        <taxon>Hypsibiidae</taxon>
        <taxon>Hypsibius</taxon>
    </lineage>
</organism>
<feature type="transmembrane region" description="Helical" evidence="7">
    <location>
        <begin position="52"/>
        <end position="73"/>
    </location>
</feature>
<dbReference type="GO" id="GO:0005886">
    <property type="term" value="C:plasma membrane"/>
    <property type="evidence" value="ECO:0007669"/>
    <property type="project" value="TreeGrafter"/>
</dbReference>
<feature type="disulfide bond" evidence="6">
    <location>
        <begin position="148"/>
        <end position="169"/>
    </location>
</feature>
<dbReference type="Gene3D" id="1.10.1450.10">
    <property type="entry name" value="Tetraspanin"/>
    <property type="match status" value="1"/>
</dbReference>
<keyword evidence="4 7" id="KW-1133">Transmembrane helix</keyword>
<dbReference type="SUPFAM" id="SSF48652">
    <property type="entry name" value="Tetraspanin"/>
    <property type="match status" value="1"/>
</dbReference>
<keyword evidence="6" id="KW-1015">Disulfide bond</keyword>
<accession>A0A9X6NE80</accession>
<feature type="transmembrane region" description="Helical" evidence="7">
    <location>
        <begin position="236"/>
        <end position="265"/>
    </location>
</feature>
<keyword evidence="3 7" id="KW-0812">Transmembrane</keyword>
<dbReference type="PRINTS" id="PR00259">
    <property type="entry name" value="TMFOUR"/>
</dbReference>
<dbReference type="PIRSF" id="PIRSF002419">
    <property type="entry name" value="Tetraspanin"/>
    <property type="match status" value="1"/>
</dbReference>
<dbReference type="EMBL" id="MTYJ01000214">
    <property type="protein sequence ID" value="OWA51091.1"/>
    <property type="molecule type" value="Genomic_DNA"/>
</dbReference>
<dbReference type="Pfam" id="PF00335">
    <property type="entry name" value="Tetraspanin"/>
    <property type="match status" value="1"/>
</dbReference>
<comment type="subcellular location">
    <subcellularLocation>
        <location evidence="1 7">Membrane</location>
        <topology evidence="1 7">Multi-pass membrane protein</topology>
    </subcellularLocation>
</comment>
<sequence>MGCFGCLKVVLIIFAVCYILVGLGLLGVSLWLRFDYLKEAADAMHRVEPTDYMNIGLYIAMGIGGFLVLLGIMGCVGAMRISLCLLGNFAVLVVAAIGGLIAVCVLAYLYQDQIVNGIIGLLNTMMLRYGEIPYQASVDALQRVFKCCGSNNGPLDWSTVAHRSVPASCCINPSSTATCVYSPNTTPIVSAINSFGNVINPNPVNGTPTNFGDLAATMNQIFNQGCAQKLRENYRLAMQVLVGLSGGIAGFMLLGFVMCIAFCCVM</sequence>
<dbReference type="InterPro" id="IPR000301">
    <property type="entry name" value="Tetraspanin_animals"/>
</dbReference>
<protein>
    <recommendedName>
        <fullName evidence="7">Tetraspanin</fullName>
    </recommendedName>
</protein>
<evidence type="ECO:0000256" key="1">
    <source>
        <dbReference type="ARBA" id="ARBA00004141"/>
    </source>
</evidence>
<name>A0A9X6NE80_HYPEX</name>
<gene>
    <name evidence="8" type="ORF">BV898_15591</name>
</gene>
<comment type="similarity">
    <text evidence="2 7">Belongs to the tetraspanin (TM4SF) family.</text>
</comment>
<dbReference type="Proteomes" id="UP000192578">
    <property type="component" value="Unassembled WGS sequence"/>
</dbReference>
<keyword evidence="5 7" id="KW-0472">Membrane</keyword>
<dbReference type="CDD" id="cd03127">
    <property type="entry name" value="tetraspanin_LEL"/>
    <property type="match status" value="1"/>
</dbReference>
<evidence type="ECO:0000256" key="4">
    <source>
        <dbReference type="ARBA" id="ARBA00022989"/>
    </source>
</evidence>
<feature type="transmembrane region" description="Helical" evidence="7">
    <location>
        <begin position="85"/>
        <end position="110"/>
    </location>
</feature>
<evidence type="ECO:0000256" key="2">
    <source>
        <dbReference type="ARBA" id="ARBA00006840"/>
    </source>
</evidence>
<evidence type="ECO:0000256" key="3">
    <source>
        <dbReference type="ARBA" id="ARBA00022692"/>
    </source>
</evidence>
<evidence type="ECO:0000313" key="8">
    <source>
        <dbReference type="EMBL" id="OWA51091.1"/>
    </source>
</evidence>
<evidence type="ECO:0000256" key="7">
    <source>
        <dbReference type="RuleBase" id="RU361218"/>
    </source>
</evidence>
<feature type="transmembrane region" description="Helical" evidence="7">
    <location>
        <begin position="9"/>
        <end position="32"/>
    </location>
</feature>
<keyword evidence="9" id="KW-1185">Reference proteome</keyword>
<evidence type="ECO:0000313" key="9">
    <source>
        <dbReference type="Proteomes" id="UP000192578"/>
    </source>
</evidence>
<dbReference type="PANTHER" id="PTHR19282:SF544">
    <property type="entry name" value="TETRASPANIN"/>
    <property type="match status" value="1"/>
</dbReference>
<dbReference type="InterPro" id="IPR018499">
    <property type="entry name" value="Tetraspanin/Peripherin"/>
</dbReference>
<reference evidence="9" key="1">
    <citation type="submission" date="2017-01" db="EMBL/GenBank/DDBJ databases">
        <title>Comparative genomics of anhydrobiosis in the tardigrade Hypsibius dujardini.</title>
        <authorList>
            <person name="Yoshida Y."/>
            <person name="Koutsovoulos G."/>
            <person name="Laetsch D."/>
            <person name="Stevens L."/>
            <person name="Kumar S."/>
            <person name="Horikawa D."/>
            <person name="Ishino K."/>
            <person name="Komine S."/>
            <person name="Tomita M."/>
            <person name="Blaxter M."/>
            <person name="Arakawa K."/>
        </authorList>
    </citation>
    <scope>NUCLEOTIDE SEQUENCE [LARGE SCALE GENOMIC DNA]</scope>
    <source>
        <strain evidence="9">Z151</strain>
    </source>
</reference>
<dbReference type="PANTHER" id="PTHR19282">
    <property type="entry name" value="TETRASPANIN"/>
    <property type="match status" value="1"/>
</dbReference>
<dbReference type="InterPro" id="IPR008952">
    <property type="entry name" value="Tetraspanin_EC2_sf"/>
</dbReference>
<dbReference type="OrthoDB" id="9972904at2759"/>
<evidence type="ECO:0000256" key="6">
    <source>
        <dbReference type="PIRSR" id="PIRSR002419-1"/>
    </source>
</evidence>